<reference evidence="4 5" key="1">
    <citation type="journal article" date="2018" name="Front. Microbiol.">
        <title>Genome-Wide Analysis of Corynespora cassiicola Leaf Fall Disease Putative Effectors.</title>
        <authorList>
            <person name="Lopez D."/>
            <person name="Ribeiro S."/>
            <person name="Label P."/>
            <person name="Fumanal B."/>
            <person name="Venisse J.S."/>
            <person name="Kohler A."/>
            <person name="de Oliveira R.R."/>
            <person name="Labutti K."/>
            <person name="Lipzen A."/>
            <person name="Lail K."/>
            <person name="Bauer D."/>
            <person name="Ohm R.A."/>
            <person name="Barry K.W."/>
            <person name="Spatafora J."/>
            <person name="Grigoriev I.V."/>
            <person name="Martin F.M."/>
            <person name="Pujade-Renaud V."/>
        </authorList>
    </citation>
    <scope>NUCLEOTIDE SEQUENCE [LARGE SCALE GENOMIC DNA]</scope>
    <source>
        <strain evidence="4 5">Philippines</strain>
    </source>
</reference>
<dbReference type="FunFam" id="3.30.420.40:FF:000139">
    <property type="entry name" value="Chromatin remodeling complex subunit (Arp5)"/>
    <property type="match status" value="1"/>
</dbReference>
<evidence type="ECO:0000313" key="5">
    <source>
        <dbReference type="Proteomes" id="UP000240883"/>
    </source>
</evidence>
<dbReference type="Gene3D" id="3.90.640.10">
    <property type="entry name" value="Actin, Chain A, domain 4"/>
    <property type="match status" value="2"/>
</dbReference>
<comment type="similarity">
    <text evidence="1">Belongs to the actin family.</text>
</comment>
<evidence type="ECO:0000256" key="2">
    <source>
        <dbReference type="SAM" id="Coils"/>
    </source>
</evidence>
<proteinExistence type="inferred from homology"/>
<dbReference type="SMART" id="SM00268">
    <property type="entry name" value="ACTIN"/>
    <property type="match status" value="1"/>
</dbReference>
<dbReference type="EMBL" id="KZ678135">
    <property type="protein sequence ID" value="PSN67539.1"/>
    <property type="molecule type" value="Genomic_DNA"/>
</dbReference>
<dbReference type="STRING" id="1448308.A0A2T2NQ90"/>
<dbReference type="FunFam" id="3.90.640.10:FF:000054">
    <property type="entry name" value="Actin-like ATPase domain-containing protein"/>
    <property type="match status" value="1"/>
</dbReference>
<evidence type="ECO:0000256" key="1">
    <source>
        <dbReference type="RuleBase" id="RU000487"/>
    </source>
</evidence>
<feature type="region of interest" description="Disordered" evidence="3">
    <location>
        <begin position="1"/>
        <end position="42"/>
    </location>
</feature>
<evidence type="ECO:0000313" key="4">
    <source>
        <dbReference type="EMBL" id="PSN67539.1"/>
    </source>
</evidence>
<name>A0A2T2NQ90_CORCC</name>
<dbReference type="Proteomes" id="UP000240883">
    <property type="component" value="Unassembled WGS sequence"/>
</dbReference>
<dbReference type="AlphaFoldDB" id="A0A2T2NQ90"/>
<dbReference type="FunFam" id="3.90.640.10:FF:000025">
    <property type="entry name" value="Chromatin remodeling complex subunit (Arp5)"/>
    <property type="match status" value="1"/>
</dbReference>
<protein>
    <submittedName>
        <fullName evidence="4">Actin-like ATPase domain-containing protein</fullName>
    </submittedName>
</protein>
<dbReference type="SUPFAM" id="SSF53067">
    <property type="entry name" value="Actin-like ATPase domain"/>
    <property type="match status" value="2"/>
</dbReference>
<dbReference type="Gene3D" id="3.30.420.40">
    <property type="match status" value="4"/>
</dbReference>
<dbReference type="InterPro" id="IPR043129">
    <property type="entry name" value="ATPase_NBD"/>
</dbReference>
<dbReference type="InterPro" id="IPR004000">
    <property type="entry name" value="Actin"/>
</dbReference>
<gene>
    <name evidence="4" type="ORF">BS50DRAFT_394012</name>
</gene>
<accession>A0A2T2NQ90</accession>
<sequence>MAPSATADAPPPSGRNSPKPLPAKIWNISEPPFGGYKPTDTDGFARSNHETAIVIDNGSSSVRAGWSFDSQPRVSLPPLMAKYRDRKLQRTFMFCGSDVYSDGTARGQAKNVYEPGSNIVNNWDVMEGVLDYCFIKMGLDGQSSTIDRPIVMTEPVANLGYTRKTMSEILFECYGAPEVAYGIDSLFSYSYNGGRNGLVVSSSYSSTHLIPVVGSKALLSQATRLNWGRAQSAEYLLKLLRLKYPSFPGKISDPQAEDLVREHCYVSQNYEEELSHYLDWTGLEDRDHIIQFPYQEQVVVQKTEEELALAAEKRKESGRRLQAQAAKMRLEKLKRKEEEFEYYQQLQTQLQDVTKKEAKRILESNDFDDENQLEKTIRELEKSIKKARNKDVGDVEEEAQEEPSFPLLDVADDQLDEEGIKQKRQQRLMKSNYEARQRAKVEKEKEKARLAEEQRLDDERREADLEGWIEERRIARQAIITKIKDRERLKAELGNRKSLANQMRMKSIANLASDNPTKKRRRGGGDDDTFGADDADWGVYRTIATGEQSDDEEEEDLTKSLKDLEAQLLKHDPTFTEESTQEAQSDWTRSVLHAFLHGPYPFDPQSQQQINQIHLNVERIRVPEVVFQPSIAGLDQAGIVEIASTILTERLADSPFRDQVLKDIFLTGGNTLFQGFEERLRNELRAVLPAEREIRVRRAGDCVLDAWRGAAQWAGKAESAPAFVSRAEFMEKGGDYIKEHGLGNAMSF</sequence>
<evidence type="ECO:0000256" key="3">
    <source>
        <dbReference type="SAM" id="MobiDB-lite"/>
    </source>
</evidence>
<dbReference type="OrthoDB" id="7340501at2759"/>
<dbReference type="CDD" id="cd10211">
    <property type="entry name" value="ASKHA_NBD_Arp5"/>
    <property type="match status" value="1"/>
</dbReference>
<keyword evidence="2" id="KW-0175">Coiled coil</keyword>
<organism evidence="4 5">
    <name type="scientific">Corynespora cassiicola Philippines</name>
    <dbReference type="NCBI Taxonomy" id="1448308"/>
    <lineage>
        <taxon>Eukaryota</taxon>
        <taxon>Fungi</taxon>
        <taxon>Dikarya</taxon>
        <taxon>Ascomycota</taxon>
        <taxon>Pezizomycotina</taxon>
        <taxon>Dothideomycetes</taxon>
        <taxon>Pleosporomycetidae</taxon>
        <taxon>Pleosporales</taxon>
        <taxon>Corynesporascaceae</taxon>
        <taxon>Corynespora</taxon>
    </lineage>
</organism>
<dbReference type="PANTHER" id="PTHR11937">
    <property type="entry name" value="ACTIN"/>
    <property type="match status" value="1"/>
</dbReference>
<feature type="region of interest" description="Disordered" evidence="3">
    <location>
        <begin position="510"/>
        <end position="533"/>
    </location>
</feature>
<feature type="coiled-coil region" evidence="2">
    <location>
        <begin position="433"/>
        <end position="462"/>
    </location>
</feature>
<dbReference type="Pfam" id="PF00022">
    <property type="entry name" value="Actin"/>
    <property type="match status" value="2"/>
</dbReference>
<keyword evidence="5" id="KW-1185">Reference proteome</keyword>